<name>A0A813J9H3_POLGL</name>
<sequence length="186" mass="18786">DASETALSPKARISYRHTQDASETVIGAAFAGAQAGALVLGAAMSAAGLISGAATGAALGSLAAPLTFGLSVPFAAAFSSAAGWGRGRCRLWGCGWRVARCSSPSLGRAAHALAWPFSRQVARFSGFLLAGGHHWATSGCSGCSHGAHFRGPAGHSHRCCAGASHLRILHPSGLRGRRCAGRRAGL</sequence>
<gene>
    <name evidence="1" type="ORF">PGLA2088_LOCUS16568</name>
</gene>
<organism evidence="1 2">
    <name type="scientific">Polarella glacialis</name>
    <name type="common">Dinoflagellate</name>
    <dbReference type="NCBI Taxonomy" id="89957"/>
    <lineage>
        <taxon>Eukaryota</taxon>
        <taxon>Sar</taxon>
        <taxon>Alveolata</taxon>
        <taxon>Dinophyceae</taxon>
        <taxon>Suessiales</taxon>
        <taxon>Suessiaceae</taxon>
        <taxon>Polarella</taxon>
    </lineage>
</organism>
<reference evidence="1" key="1">
    <citation type="submission" date="2021-02" db="EMBL/GenBank/DDBJ databases">
        <authorList>
            <person name="Dougan E. K."/>
            <person name="Rhodes N."/>
            <person name="Thang M."/>
            <person name="Chan C."/>
        </authorList>
    </citation>
    <scope>NUCLEOTIDE SEQUENCE</scope>
</reference>
<feature type="non-terminal residue" evidence="1">
    <location>
        <position position="1"/>
    </location>
</feature>
<dbReference type="Proteomes" id="UP000626109">
    <property type="component" value="Unassembled WGS sequence"/>
</dbReference>
<accession>A0A813J9H3</accession>
<evidence type="ECO:0000313" key="2">
    <source>
        <dbReference type="Proteomes" id="UP000626109"/>
    </source>
</evidence>
<protein>
    <submittedName>
        <fullName evidence="1">Uncharacterized protein</fullName>
    </submittedName>
</protein>
<dbReference type="AlphaFoldDB" id="A0A813J9H3"/>
<dbReference type="EMBL" id="CAJNNW010021071">
    <property type="protein sequence ID" value="CAE8667441.1"/>
    <property type="molecule type" value="Genomic_DNA"/>
</dbReference>
<proteinExistence type="predicted"/>
<evidence type="ECO:0000313" key="1">
    <source>
        <dbReference type="EMBL" id="CAE8667441.1"/>
    </source>
</evidence>
<comment type="caution">
    <text evidence="1">The sequence shown here is derived from an EMBL/GenBank/DDBJ whole genome shotgun (WGS) entry which is preliminary data.</text>
</comment>